<dbReference type="InterPro" id="IPR032675">
    <property type="entry name" value="LRR_dom_sf"/>
</dbReference>
<evidence type="ECO:0000313" key="2">
    <source>
        <dbReference type="Proteomes" id="UP000809789"/>
    </source>
</evidence>
<dbReference type="OrthoDB" id="10348584at2759"/>
<accession>A0A8K0L3Y8</accession>
<dbReference type="Proteomes" id="UP000809789">
    <property type="component" value="Unassembled WGS sequence"/>
</dbReference>
<protein>
    <submittedName>
        <fullName evidence="1">Uncharacterized protein</fullName>
    </submittedName>
</protein>
<sequence length="561" mass="63906">MHTHNLHSRFSLEQSLSTHVMPLLPLEIVDMIVEHCHDIDSTIQLAQTCRTYHRMLMPIVYHTIEIVNRIPGVSILGSTTSLDNPTSMSWVGMTSFIRAAMNTTATVELITALSVPAMMCDPAASEAQQSLREAKVLPHVEAKDFMVPLLADQIIKRAFPSDNIHTQMGYFGTCFNSGDGWLALLLSQLKNLEVLDLTLAGTNGYRYSNDWEDTRFWALMMMLTASPSEDVSRESFPHHLPQSLLAVEPSATLQASPWMQEVCDVLSGISCSTSYDTSHRTCTSLKSLVVRDLKFVMRAAPAIDFCGLCRLELHGCSESNDAELSTFSNVLAPLKTLIISSARQRILNGQRHIPWSSGISSRHIQQALCNFRHTLENLTIYGYDHHSTLRDTRTVTFRHLSKLRRLHVTPGYLPMDENGLRRNLDAELPHSLAELWVLRLDGEQRTILPAVLSDRMTLPHLNTVILDIHRSHADMFDYQRYAELGRDRNVKVAIWKLHCHRRSCWNQAIPGHQDTVFRCNMDSDQIRDPMAWEDPRVQYTIAAAWPEYSVREWKNKQLYYM</sequence>
<dbReference type="EMBL" id="JAESVG020000008">
    <property type="protein sequence ID" value="KAG8625343.1"/>
    <property type="molecule type" value="Genomic_DNA"/>
</dbReference>
<organism evidence="1 2">
    <name type="scientific">Elsinoe batatas</name>
    <dbReference type="NCBI Taxonomy" id="2601811"/>
    <lineage>
        <taxon>Eukaryota</taxon>
        <taxon>Fungi</taxon>
        <taxon>Dikarya</taxon>
        <taxon>Ascomycota</taxon>
        <taxon>Pezizomycotina</taxon>
        <taxon>Dothideomycetes</taxon>
        <taxon>Dothideomycetidae</taxon>
        <taxon>Myriangiales</taxon>
        <taxon>Elsinoaceae</taxon>
        <taxon>Elsinoe</taxon>
    </lineage>
</organism>
<keyword evidence="2" id="KW-1185">Reference proteome</keyword>
<gene>
    <name evidence="1" type="ORF">KVT40_007094</name>
</gene>
<evidence type="ECO:0000313" key="1">
    <source>
        <dbReference type="EMBL" id="KAG8625343.1"/>
    </source>
</evidence>
<proteinExistence type="predicted"/>
<reference evidence="1" key="1">
    <citation type="submission" date="2021-07" db="EMBL/GenBank/DDBJ databases">
        <title>Elsinoe batatas strain:CRI-CJ2 Genome sequencing and assembly.</title>
        <authorList>
            <person name="Huang L."/>
        </authorList>
    </citation>
    <scope>NUCLEOTIDE SEQUENCE</scope>
    <source>
        <strain evidence="1">CRI-CJ2</strain>
    </source>
</reference>
<dbReference type="Gene3D" id="3.80.10.10">
    <property type="entry name" value="Ribonuclease Inhibitor"/>
    <property type="match status" value="1"/>
</dbReference>
<name>A0A8K0L3Y8_9PEZI</name>
<dbReference type="AlphaFoldDB" id="A0A8K0L3Y8"/>
<comment type="caution">
    <text evidence="1">The sequence shown here is derived from an EMBL/GenBank/DDBJ whole genome shotgun (WGS) entry which is preliminary data.</text>
</comment>